<proteinExistence type="predicted"/>
<keyword evidence="2" id="KW-1185">Reference proteome</keyword>
<sequence>MSALPLVGLTLGAGGEVGGGDVLSRALGRSSWNLCKLGYSLFVV</sequence>
<organism evidence="1 2">
    <name type="scientific">Methylobacterium longum</name>
    <dbReference type="NCBI Taxonomy" id="767694"/>
    <lineage>
        <taxon>Bacteria</taxon>
        <taxon>Pseudomonadati</taxon>
        <taxon>Pseudomonadota</taxon>
        <taxon>Alphaproteobacteria</taxon>
        <taxon>Hyphomicrobiales</taxon>
        <taxon>Methylobacteriaceae</taxon>
        <taxon>Methylobacterium</taxon>
    </lineage>
</organism>
<dbReference type="RefSeq" id="WP_279602957.1">
    <property type="nucleotide sequence ID" value="NZ_BPQS01000037.1"/>
</dbReference>
<accession>A0ABT8AYP7</accession>
<protein>
    <submittedName>
        <fullName evidence="1">Uncharacterized protein</fullName>
    </submittedName>
</protein>
<reference evidence="2" key="1">
    <citation type="journal article" date="2019" name="Int. J. Syst. Evol. Microbiol.">
        <title>The Global Catalogue of Microorganisms (GCM) 10K type strain sequencing project: providing services to taxonomists for standard genome sequencing and annotation.</title>
        <authorList>
            <consortium name="The Broad Institute Genomics Platform"/>
            <consortium name="The Broad Institute Genome Sequencing Center for Infectious Disease"/>
            <person name="Wu L."/>
            <person name="Ma J."/>
        </authorList>
    </citation>
    <scope>NUCLEOTIDE SEQUENCE [LARGE SCALE GENOMIC DNA]</scope>
    <source>
        <strain evidence="2">CECT 7806</strain>
    </source>
</reference>
<evidence type="ECO:0000313" key="2">
    <source>
        <dbReference type="Proteomes" id="UP001244297"/>
    </source>
</evidence>
<evidence type="ECO:0000313" key="1">
    <source>
        <dbReference type="EMBL" id="MDN3574675.1"/>
    </source>
</evidence>
<comment type="caution">
    <text evidence="1">The sequence shown here is derived from an EMBL/GenBank/DDBJ whole genome shotgun (WGS) entry which is preliminary data.</text>
</comment>
<name>A0ABT8AYP7_9HYPH</name>
<dbReference type="EMBL" id="JAUFPT010000111">
    <property type="protein sequence ID" value="MDN3574675.1"/>
    <property type="molecule type" value="Genomic_DNA"/>
</dbReference>
<dbReference type="Proteomes" id="UP001244297">
    <property type="component" value="Unassembled WGS sequence"/>
</dbReference>
<gene>
    <name evidence="1" type="ORF">QWZ18_29270</name>
</gene>